<protein>
    <submittedName>
        <fullName evidence="3">Uncharacterized protein</fullName>
    </submittedName>
</protein>
<dbReference type="RefSeq" id="WP_380721318.1">
    <property type="nucleotide sequence ID" value="NZ_JBHSGI010000033.1"/>
</dbReference>
<evidence type="ECO:0000313" key="4">
    <source>
        <dbReference type="Proteomes" id="UP001595973"/>
    </source>
</evidence>
<sequence length="346" mass="36829">MIRLLLRLTPVAVSLGLTLWALAQSPFAHPLAEASATQIERALQRALTRQVTPDWLAAEVALALAAEDLDRLETLELVAGDVGLPVPQADQIAALRERETGWLPQAGTCGLCMADIAACPSVRLMVACGIPFELTPLGDANALRRAGTAAWNGEEIDRLDVTLAVVGLGATAAILVSGGTSTTVKAGATVLRIGRRLGTVTPEFLRLLNRLADIDLKPALILPYLRGTTRLDDLLDTAKLARVEAVSTDLARVAGNTSLGDGVLLLRHVDTAEDAARLARVSEVAGPKTRAIFDVLGKQRVFRALVRLTDIALTTALLIWATALQFLLAIAGWLGGRSLRFVTRRL</sequence>
<accession>A0ABV9KLZ3</accession>
<keyword evidence="1" id="KW-1133">Transmembrane helix</keyword>
<dbReference type="EMBL" id="JBHSGI010000033">
    <property type="protein sequence ID" value="MFC4671175.1"/>
    <property type="molecule type" value="Genomic_DNA"/>
</dbReference>
<evidence type="ECO:0000313" key="3">
    <source>
        <dbReference type="EMBL" id="MFC4671175.1"/>
    </source>
</evidence>
<proteinExistence type="predicted"/>
<feature type="signal peptide" evidence="2">
    <location>
        <begin position="1"/>
        <end position="23"/>
    </location>
</feature>
<gene>
    <name evidence="3" type="ORF">ACFO5X_21675</name>
</gene>
<feature type="transmembrane region" description="Helical" evidence="1">
    <location>
        <begin position="317"/>
        <end position="336"/>
    </location>
</feature>
<keyword evidence="2" id="KW-0732">Signal</keyword>
<evidence type="ECO:0000256" key="1">
    <source>
        <dbReference type="SAM" id="Phobius"/>
    </source>
</evidence>
<keyword evidence="1" id="KW-0812">Transmembrane</keyword>
<reference evidence="4" key="1">
    <citation type="journal article" date="2019" name="Int. J. Syst. Evol. Microbiol.">
        <title>The Global Catalogue of Microorganisms (GCM) 10K type strain sequencing project: providing services to taxonomists for standard genome sequencing and annotation.</title>
        <authorList>
            <consortium name="The Broad Institute Genomics Platform"/>
            <consortium name="The Broad Institute Genome Sequencing Center for Infectious Disease"/>
            <person name="Wu L."/>
            <person name="Ma J."/>
        </authorList>
    </citation>
    <scope>NUCLEOTIDE SEQUENCE [LARGE SCALE GENOMIC DNA]</scope>
    <source>
        <strain evidence="4">CGMCC 4.7283</strain>
    </source>
</reference>
<evidence type="ECO:0000256" key="2">
    <source>
        <dbReference type="SAM" id="SignalP"/>
    </source>
</evidence>
<name>A0ABV9KLZ3_9RHOB</name>
<comment type="caution">
    <text evidence="3">The sequence shown here is derived from an EMBL/GenBank/DDBJ whole genome shotgun (WGS) entry which is preliminary data.</text>
</comment>
<dbReference type="Proteomes" id="UP001595973">
    <property type="component" value="Unassembled WGS sequence"/>
</dbReference>
<keyword evidence="4" id="KW-1185">Reference proteome</keyword>
<organism evidence="3 4">
    <name type="scientific">Seohaeicola nanhaiensis</name>
    <dbReference type="NCBI Taxonomy" id="1387282"/>
    <lineage>
        <taxon>Bacteria</taxon>
        <taxon>Pseudomonadati</taxon>
        <taxon>Pseudomonadota</taxon>
        <taxon>Alphaproteobacteria</taxon>
        <taxon>Rhodobacterales</taxon>
        <taxon>Roseobacteraceae</taxon>
        <taxon>Seohaeicola</taxon>
    </lineage>
</organism>
<keyword evidence="1" id="KW-0472">Membrane</keyword>
<feature type="chain" id="PRO_5047264399" evidence="2">
    <location>
        <begin position="24"/>
        <end position="346"/>
    </location>
</feature>